<dbReference type="InterPro" id="IPR050763">
    <property type="entry name" value="ABC_transporter_ATP-binding"/>
</dbReference>
<name>A0ABQ1IWB0_9SPHN</name>
<keyword evidence="2" id="KW-0547">Nucleotide-binding</keyword>
<dbReference type="Pfam" id="PF00005">
    <property type="entry name" value="ABC_tran"/>
    <property type="match status" value="1"/>
</dbReference>
<keyword evidence="3 5" id="KW-0067">ATP-binding</keyword>
<dbReference type="PROSITE" id="PS00211">
    <property type="entry name" value="ABC_TRANSPORTER_1"/>
    <property type="match status" value="1"/>
</dbReference>
<keyword evidence="6" id="KW-1185">Reference proteome</keyword>
<dbReference type="InterPro" id="IPR003439">
    <property type="entry name" value="ABC_transporter-like_ATP-bd"/>
</dbReference>
<evidence type="ECO:0000313" key="6">
    <source>
        <dbReference type="Proteomes" id="UP000614261"/>
    </source>
</evidence>
<accession>A0ABQ1IWB0</accession>
<organism evidence="5 6">
    <name type="scientific">Blastomonas aquatica</name>
    <dbReference type="NCBI Taxonomy" id="1510276"/>
    <lineage>
        <taxon>Bacteria</taxon>
        <taxon>Pseudomonadati</taxon>
        <taxon>Pseudomonadota</taxon>
        <taxon>Alphaproteobacteria</taxon>
        <taxon>Sphingomonadales</taxon>
        <taxon>Sphingomonadaceae</taxon>
        <taxon>Blastomonas</taxon>
    </lineage>
</organism>
<dbReference type="SUPFAM" id="SSF52540">
    <property type="entry name" value="P-loop containing nucleoside triphosphate hydrolases"/>
    <property type="match status" value="1"/>
</dbReference>
<evidence type="ECO:0000259" key="4">
    <source>
        <dbReference type="PROSITE" id="PS50893"/>
    </source>
</evidence>
<dbReference type="PROSITE" id="PS50893">
    <property type="entry name" value="ABC_TRANSPORTER_2"/>
    <property type="match status" value="1"/>
</dbReference>
<dbReference type="InterPro" id="IPR003593">
    <property type="entry name" value="AAA+_ATPase"/>
</dbReference>
<dbReference type="GO" id="GO:0005524">
    <property type="term" value="F:ATP binding"/>
    <property type="evidence" value="ECO:0007669"/>
    <property type="project" value="UniProtKB-KW"/>
</dbReference>
<protein>
    <submittedName>
        <fullName evidence="5">Multidrug ABC transporter ATP-binding protein</fullName>
    </submittedName>
</protein>
<reference evidence="6" key="1">
    <citation type="journal article" date="2019" name="Int. J. Syst. Evol. Microbiol.">
        <title>The Global Catalogue of Microorganisms (GCM) 10K type strain sequencing project: providing services to taxonomists for standard genome sequencing and annotation.</title>
        <authorList>
            <consortium name="The Broad Institute Genomics Platform"/>
            <consortium name="The Broad Institute Genome Sequencing Center for Infectious Disease"/>
            <person name="Wu L."/>
            <person name="Ma J."/>
        </authorList>
    </citation>
    <scope>NUCLEOTIDE SEQUENCE [LARGE SCALE GENOMIC DNA]</scope>
    <source>
        <strain evidence="6">CGMCC 1.12851</strain>
    </source>
</reference>
<evidence type="ECO:0000313" key="5">
    <source>
        <dbReference type="EMBL" id="GGB52823.1"/>
    </source>
</evidence>
<sequence length="339" mass="36839">MRPAYFVSAPQLPPFPLRLFGRPANPLAVNQAAISINALRKVYKGAGKAPDKLALDGVSFDVPRGEIFGLLGPNGAGKSTLINILSGMVRKTSGSASIWGFDIDANPRNAKASIGIVPQEIVFDPFFTPAESLELQAGLFGVPKAHRRTAELLRAVRLEDKADAYARTLSGGMKRRLLVAKAMVHSPPILVLDEPTAGVDIDLRQQLWDYVRELNRAGVTIVLTTHYLEEAEELCDRIAIINHGKLIANKPTAELVGMARDKLIVLTLDQDIAALPADPDFDKVSQLNERTIEIGYSKDRLNAGQVMGRVREAGYGIVDVSTREPDLEDVFLNLTKAAA</sequence>
<proteinExistence type="predicted"/>
<dbReference type="PANTHER" id="PTHR42711:SF15">
    <property type="entry name" value="ABC-TYPE MULTIDRUG TRANSPORT SYSTEM, ATPASE COMPONENT"/>
    <property type="match status" value="1"/>
</dbReference>
<evidence type="ECO:0000256" key="3">
    <source>
        <dbReference type="ARBA" id="ARBA00022840"/>
    </source>
</evidence>
<dbReference type="InterPro" id="IPR017871">
    <property type="entry name" value="ABC_transporter-like_CS"/>
</dbReference>
<evidence type="ECO:0000256" key="2">
    <source>
        <dbReference type="ARBA" id="ARBA00022741"/>
    </source>
</evidence>
<dbReference type="Gene3D" id="3.40.50.300">
    <property type="entry name" value="P-loop containing nucleotide triphosphate hydrolases"/>
    <property type="match status" value="1"/>
</dbReference>
<evidence type="ECO:0000256" key="1">
    <source>
        <dbReference type="ARBA" id="ARBA00022448"/>
    </source>
</evidence>
<feature type="domain" description="ABC transporter" evidence="4">
    <location>
        <begin position="34"/>
        <end position="268"/>
    </location>
</feature>
<dbReference type="PANTHER" id="PTHR42711">
    <property type="entry name" value="ABC TRANSPORTER ATP-BINDING PROTEIN"/>
    <property type="match status" value="1"/>
</dbReference>
<dbReference type="SMART" id="SM00382">
    <property type="entry name" value="AAA"/>
    <property type="match status" value="1"/>
</dbReference>
<dbReference type="EMBL" id="BMGD01000001">
    <property type="protein sequence ID" value="GGB52823.1"/>
    <property type="molecule type" value="Genomic_DNA"/>
</dbReference>
<gene>
    <name evidence="5" type="ORF">GCM10010833_04380</name>
</gene>
<dbReference type="Proteomes" id="UP000614261">
    <property type="component" value="Unassembled WGS sequence"/>
</dbReference>
<keyword evidence="1" id="KW-0813">Transport</keyword>
<comment type="caution">
    <text evidence="5">The sequence shown here is derived from an EMBL/GenBank/DDBJ whole genome shotgun (WGS) entry which is preliminary data.</text>
</comment>
<dbReference type="InterPro" id="IPR027417">
    <property type="entry name" value="P-loop_NTPase"/>
</dbReference>